<keyword evidence="3" id="KW-1185">Reference proteome</keyword>
<protein>
    <recommendedName>
        <fullName evidence="4">F-box domain-containing protein</fullName>
    </recommendedName>
</protein>
<evidence type="ECO:0008006" key="4">
    <source>
        <dbReference type="Google" id="ProtNLM"/>
    </source>
</evidence>
<name>A0ABY6UN06_BIOOC</name>
<sequence length="647" mass="73089">MSSVPSSAVVTTGLASLPLEILAAILEDGHLSLDDIAAFRLTCRSLAEPAAAILFQRIIISPLRQDRSSFESICRAPHLARHVREVEWSELAWFDGYFALFLLPHDPQSIRYIAMAWEKIPRLDDTVALLDRVCADAFWLPALVRNDGADPTPGPRSDDFLNRAEAMKEFLPIFYELLGLLPHLHTMASRPMNSERIIQSTEYPVPVRHIQAHMPPWPNSTWRQSSDGLFLFVLPAMALLPNPVRRLVWQDELHGNSLLRTPLPNAFTRLDTISISLSEFFIFSSAESDTNFAGLKACLQACNNVRYLSLGIEDECQLGPQFQYRGASTTLLRYSPNTGRSDWTRLISLNLTSMIVEDQVLIAVVKENADTLRHLYLQECNMTLGRLKDLSRIPGLRLQSAQILSEHPQHQCHRMPQEKLLEYLNHQTIPEGEDVQMCSYLDESLQLFPDESPDIAEISLQYSNYPARMFDDDCPEFFMDTLIMTLPMVLIGGAAFDDDNIDLEKLAENTGDMGDGDCVSVADSDDSVIQRIRNGPKWIWNRCCDNSRQIYFTQVPDSHPDGLPTVVWKFTNRRGVVCTGVDPWEVFEEWNPEEGDVEEPLPYSPEMDRAIQSQSVNHTPLPEGAVLYDPEEASRAQALARDQVAPH</sequence>
<evidence type="ECO:0000313" key="2">
    <source>
        <dbReference type="EMBL" id="VUC32705.1"/>
    </source>
</evidence>
<dbReference type="Proteomes" id="UP000766486">
    <property type="component" value="Unassembled WGS sequence"/>
</dbReference>
<gene>
    <name evidence="2" type="ORF">CLO192961_LOCUS328951</name>
</gene>
<feature type="region of interest" description="Disordered" evidence="1">
    <location>
        <begin position="618"/>
        <end position="647"/>
    </location>
</feature>
<evidence type="ECO:0000256" key="1">
    <source>
        <dbReference type="SAM" id="MobiDB-lite"/>
    </source>
</evidence>
<dbReference type="EMBL" id="CABFNS010000851">
    <property type="protein sequence ID" value="VUC32705.1"/>
    <property type="molecule type" value="Genomic_DNA"/>
</dbReference>
<organism evidence="2 3">
    <name type="scientific">Bionectria ochroleuca</name>
    <name type="common">Gliocladium roseum</name>
    <dbReference type="NCBI Taxonomy" id="29856"/>
    <lineage>
        <taxon>Eukaryota</taxon>
        <taxon>Fungi</taxon>
        <taxon>Dikarya</taxon>
        <taxon>Ascomycota</taxon>
        <taxon>Pezizomycotina</taxon>
        <taxon>Sordariomycetes</taxon>
        <taxon>Hypocreomycetidae</taxon>
        <taxon>Hypocreales</taxon>
        <taxon>Bionectriaceae</taxon>
        <taxon>Clonostachys</taxon>
    </lineage>
</organism>
<comment type="caution">
    <text evidence="2">The sequence shown here is derived from an EMBL/GenBank/DDBJ whole genome shotgun (WGS) entry which is preliminary data.</text>
</comment>
<evidence type="ECO:0000313" key="3">
    <source>
        <dbReference type="Proteomes" id="UP000766486"/>
    </source>
</evidence>
<accession>A0ABY6UN06</accession>
<proteinExistence type="predicted"/>
<reference evidence="2 3" key="1">
    <citation type="submission" date="2019-06" db="EMBL/GenBank/DDBJ databases">
        <authorList>
            <person name="Broberg M."/>
        </authorList>
    </citation>
    <scope>NUCLEOTIDE SEQUENCE [LARGE SCALE GENOMIC DNA]</scope>
</reference>